<dbReference type="VEuPathDB" id="MicrosporidiaDB:AAJ76_2730001301"/>
<reference evidence="2 3" key="1">
    <citation type="journal article" date="2015" name="Environ. Microbiol.">
        <title>Genome analyses suggest the presence of polyploidy and recent human-driven expansions in eight global populations of the honeybee pathogen Nosema ceranae.</title>
        <authorList>
            <person name="Pelin A."/>
            <person name="Selman M."/>
            <person name="Aris-Brosou S."/>
            <person name="Farinelli L."/>
            <person name="Corradi N."/>
        </authorList>
    </citation>
    <scope>NUCLEOTIDE SEQUENCE [LARGE SCALE GENOMIC DNA]</scope>
    <source>
        <strain evidence="2 3">PA08 1199</strain>
    </source>
</reference>
<dbReference type="GeneID" id="36319837"/>
<comment type="caution">
    <text evidence="2">The sequence shown here is derived from an EMBL/GenBank/DDBJ whole genome shotgun (WGS) entry which is preliminary data.</text>
</comment>
<accession>A0A0F9Z729</accession>
<evidence type="ECO:0000256" key="1">
    <source>
        <dbReference type="SAM" id="Phobius"/>
    </source>
</evidence>
<organism evidence="2 3">
    <name type="scientific">Vairimorpha ceranae</name>
    <dbReference type="NCBI Taxonomy" id="40302"/>
    <lineage>
        <taxon>Eukaryota</taxon>
        <taxon>Fungi</taxon>
        <taxon>Fungi incertae sedis</taxon>
        <taxon>Microsporidia</taxon>
        <taxon>Nosematidae</taxon>
        <taxon>Vairimorpha</taxon>
    </lineage>
</organism>
<keyword evidence="1" id="KW-1133">Transmembrane helix</keyword>
<gene>
    <name evidence="2" type="ORF">AAJ76_2730001301</name>
</gene>
<dbReference type="RefSeq" id="XP_024329466.1">
    <property type="nucleotide sequence ID" value="XM_024474908.1"/>
</dbReference>
<feature type="transmembrane region" description="Helical" evidence="1">
    <location>
        <begin position="35"/>
        <end position="51"/>
    </location>
</feature>
<evidence type="ECO:0000313" key="2">
    <source>
        <dbReference type="EMBL" id="KKO73724.1"/>
    </source>
</evidence>
<protein>
    <submittedName>
        <fullName evidence="2">Uncharacterized protein</fullName>
    </submittedName>
</protein>
<dbReference type="EMBL" id="JPQZ01000273">
    <property type="protein sequence ID" value="KKO73724.1"/>
    <property type="molecule type" value="Genomic_DNA"/>
</dbReference>
<dbReference type="AlphaFoldDB" id="A0A0F9Z729"/>
<name>A0A0F9Z729_9MICR</name>
<dbReference type="Proteomes" id="UP000034350">
    <property type="component" value="Unassembled WGS sequence"/>
</dbReference>
<proteinExistence type="predicted"/>
<keyword evidence="1" id="KW-0812">Transmembrane</keyword>
<keyword evidence="1" id="KW-0472">Membrane</keyword>
<sequence length="53" mass="6393">MFVSVRATKKNIISAFFHQLNFKRQKVFLSIKKKSLLYFLTVYVITFLLFINF</sequence>
<keyword evidence="3" id="KW-1185">Reference proteome</keyword>
<evidence type="ECO:0000313" key="3">
    <source>
        <dbReference type="Proteomes" id="UP000034350"/>
    </source>
</evidence>